<protein>
    <submittedName>
        <fullName evidence="2">Uncharacterized protein</fullName>
    </submittedName>
</protein>
<organism evidence="2 3">
    <name type="scientific">Flemingia macrophylla</name>
    <dbReference type="NCBI Taxonomy" id="520843"/>
    <lineage>
        <taxon>Eukaryota</taxon>
        <taxon>Viridiplantae</taxon>
        <taxon>Streptophyta</taxon>
        <taxon>Embryophyta</taxon>
        <taxon>Tracheophyta</taxon>
        <taxon>Spermatophyta</taxon>
        <taxon>Magnoliopsida</taxon>
        <taxon>eudicotyledons</taxon>
        <taxon>Gunneridae</taxon>
        <taxon>Pentapetalae</taxon>
        <taxon>rosids</taxon>
        <taxon>fabids</taxon>
        <taxon>Fabales</taxon>
        <taxon>Fabaceae</taxon>
        <taxon>Papilionoideae</taxon>
        <taxon>50 kb inversion clade</taxon>
        <taxon>NPAAA clade</taxon>
        <taxon>indigoferoid/millettioid clade</taxon>
        <taxon>Phaseoleae</taxon>
        <taxon>Flemingia</taxon>
    </lineage>
</organism>
<evidence type="ECO:0000313" key="3">
    <source>
        <dbReference type="Proteomes" id="UP001603857"/>
    </source>
</evidence>
<dbReference type="Proteomes" id="UP001603857">
    <property type="component" value="Unassembled WGS sequence"/>
</dbReference>
<comment type="caution">
    <text evidence="2">The sequence shown here is derived from an EMBL/GenBank/DDBJ whole genome shotgun (WGS) entry which is preliminary data.</text>
</comment>
<sequence>MRKISKMGKGVDVFTVPRRNAKEVVRIDPDTVVLNKIDYLRLLIKTRSQLPVQKYLTAKINGRQNPEEIHSNESGCNGDIYLSEIESVEEVGGGQGLQARGGNNGRRRAWSVKDSDEGMKERSLGGGTYMGFRIPRRVGSALVTGRVKEDNRLPLKTNAATYYHVNEGRGMERLGGDPDLMNQTYSVDGVINEND</sequence>
<dbReference type="EMBL" id="JBGMDY010000010">
    <property type="protein sequence ID" value="KAL2319901.1"/>
    <property type="molecule type" value="Genomic_DNA"/>
</dbReference>
<feature type="region of interest" description="Disordered" evidence="1">
    <location>
        <begin position="93"/>
        <end position="124"/>
    </location>
</feature>
<accession>A0ABD1L8Q5</accession>
<name>A0ABD1L8Q5_9FABA</name>
<evidence type="ECO:0000256" key="1">
    <source>
        <dbReference type="SAM" id="MobiDB-lite"/>
    </source>
</evidence>
<keyword evidence="3" id="KW-1185">Reference proteome</keyword>
<proteinExistence type="predicted"/>
<feature type="compositionally biased region" description="Basic and acidic residues" evidence="1">
    <location>
        <begin position="111"/>
        <end position="123"/>
    </location>
</feature>
<reference evidence="2 3" key="1">
    <citation type="submission" date="2024-08" db="EMBL/GenBank/DDBJ databases">
        <title>Insights into the chromosomal genome structure of Flemingia macrophylla.</title>
        <authorList>
            <person name="Ding Y."/>
            <person name="Zhao Y."/>
            <person name="Bi W."/>
            <person name="Wu M."/>
            <person name="Zhao G."/>
            <person name="Gong Y."/>
            <person name="Li W."/>
            <person name="Zhang P."/>
        </authorList>
    </citation>
    <scope>NUCLEOTIDE SEQUENCE [LARGE SCALE GENOMIC DNA]</scope>
    <source>
        <strain evidence="2">DYQJB</strain>
        <tissue evidence="2">Leaf</tissue>
    </source>
</reference>
<gene>
    <name evidence="2" type="ORF">Fmac_028870</name>
</gene>
<evidence type="ECO:0000313" key="2">
    <source>
        <dbReference type="EMBL" id="KAL2319901.1"/>
    </source>
</evidence>
<dbReference type="AlphaFoldDB" id="A0ABD1L8Q5"/>